<evidence type="ECO:0000313" key="2">
    <source>
        <dbReference type="EMBL" id="CAL1535424.1"/>
    </source>
</evidence>
<evidence type="ECO:0000256" key="1">
    <source>
        <dbReference type="SAM" id="Phobius"/>
    </source>
</evidence>
<keyword evidence="1" id="KW-0812">Transmembrane</keyword>
<organism evidence="2 3">
    <name type="scientific">Lymnaea stagnalis</name>
    <name type="common">Great pond snail</name>
    <name type="synonym">Helix stagnalis</name>
    <dbReference type="NCBI Taxonomy" id="6523"/>
    <lineage>
        <taxon>Eukaryota</taxon>
        <taxon>Metazoa</taxon>
        <taxon>Spiralia</taxon>
        <taxon>Lophotrochozoa</taxon>
        <taxon>Mollusca</taxon>
        <taxon>Gastropoda</taxon>
        <taxon>Heterobranchia</taxon>
        <taxon>Euthyneura</taxon>
        <taxon>Panpulmonata</taxon>
        <taxon>Hygrophila</taxon>
        <taxon>Lymnaeoidea</taxon>
        <taxon>Lymnaeidae</taxon>
        <taxon>Lymnaea</taxon>
    </lineage>
</organism>
<sequence>MRCIWNCHRAILRGFYHYGYFLASHPTWFLVLPVVICLGLAVGFINYNPETNIEELYAPINSRAVKDRDVMIATFPDLSGTHYDPFSTNKLV</sequence>
<dbReference type="InterPro" id="IPR051697">
    <property type="entry name" value="Patched_domain-protein"/>
</dbReference>
<gene>
    <name evidence="2" type="ORF">GSLYS_00009384001</name>
</gene>
<keyword evidence="3" id="KW-1185">Reference proteome</keyword>
<name>A0AAV2HRF1_LYMST</name>
<dbReference type="AlphaFoldDB" id="A0AAV2HRF1"/>
<keyword evidence="1" id="KW-1133">Transmembrane helix</keyword>
<feature type="transmembrane region" description="Helical" evidence="1">
    <location>
        <begin position="28"/>
        <end position="47"/>
    </location>
</feature>
<accession>A0AAV2HRF1</accession>
<reference evidence="2 3" key="1">
    <citation type="submission" date="2024-04" db="EMBL/GenBank/DDBJ databases">
        <authorList>
            <consortium name="Genoscope - CEA"/>
            <person name="William W."/>
        </authorList>
    </citation>
    <scope>NUCLEOTIDE SEQUENCE [LARGE SCALE GENOMIC DNA]</scope>
</reference>
<protein>
    <submittedName>
        <fullName evidence="2">Uncharacterized protein</fullName>
    </submittedName>
</protein>
<dbReference type="PANTHER" id="PTHR10796:SF92">
    <property type="entry name" value="PATCHED-RELATED, ISOFORM A"/>
    <property type="match status" value="1"/>
</dbReference>
<proteinExistence type="predicted"/>
<feature type="non-terminal residue" evidence="2">
    <location>
        <position position="92"/>
    </location>
</feature>
<comment type="caution">
    <text evidence="2">The sequence shown here is derived from an EMBL/GenBank/DDBJ whole genome shotgun (WGS) entry which is preliminary data.</text>
</comment>
<evidence type="ECO:0000313" key="3">
    <source>
        <dbReference type="Proteomes" id="UP001497497"/>
    </source>
</evidence>
<keyword evidence="1" id="KW-0472">Membrane</keyword>
<dbReference type="Proteomes" id="UP001497497">
    <property type="component" value="Unassembled WGS sequence"/>
</dbReference>
<dbReference type="EMBL" id="CAXITT010000202">
    <property type="protein sequence ID" value="CAL1535424.1"/>
    <property type="molecule type" value="Genomic_DNA"/>
</dbReference>
<dbReference type="PANTHER" id="PTHR10796">
    <property type="entry name" value="PATCHED-RELATED"/>
    <property type="match status" value="1"/>
</dbReference>
<dbReference type="GO" id="GO:0016020">
    <property type="term" value="C:membrane"/>
    <property type="evidence" value="ECO:0007669"/>
    <property type="project" value="TreeGrafter"/>
</dbReference>